<protein>
    <recommendedName>
        <fullName evidence="9">Beta-ketoacyl-[acyl-carrier-protein] synthase III</fullName>
        <shortName evidence="9">Beta-ketoacyl-ACP synthase III</shortName>
        <shortName evidence="9">KAS III</shortName>
        <ecNumber evidence="9">2.3.1.180</ecNumber>
    </recommendedName>
    <alternativeName>
        <fullName evidence="9">3-oxoacyl-[acyl-carrier-protein] synthase 3</fullName>
    </alternativeName>
    <alternativeName>
        <fullName evidence="9">3-oxoacyl-[acyl-carrier-protein] synthase III</fullName>
    </alternativeName>
</protein>
<feature type="active site" evidence="9">
    <location>
        <position position="284"/>
    </location>
</feature>
<gene>
    <name evidence="9" type="primary">fabH</name>
    <name evidence="12" type="ORF">GCM10022402_16850</name>
</gene>
<evidence type="ECO:0000256" key="9">
    <source>
        <dbReference type="HAMAP-Rule" id="MF_01815"/>
    </source>
</evidence>
<comment type="pathway">
    <text evidence="9">Lipid metabolism; fatty acid biosynthesis.</text>
</comment>
<comment type="subunit">
    <text evidence="9">Homodimer.</text>
</comment>
<dbReference type="InterPro" id="IPR013747">
    <property type="entry name" value="ACP_syn_III_C"/>
</dbReference>
<comment type="domain">
    <text evidence="9">The last Arg residue of the ACP-binding site is essential for the weak association between ACP/AcpP and FabH.</text>
</comment>
<dbReference type="HAMAP" id="MF_01815">
    <property type="entry name" value="FabH"/>
    <property type="match status" value="1"/>
</dbReference>
<keyword evidence="4 9" id="KW-0808">Transferase</keyword>
<sequence length="335" mass="35167">MGDSTQRGAVLAGLGTYLPSYVLTNDMLAHVVDTSDEWIRTRTGIRQRHIAGDGERTGDLAVEAGGRALASAGVDTVQALVVATTTPDQTCPATAPQVAQRLGLGTIAAFDVSAACSGFLYALATTTSLIRSGLFDSVLLIGSDTFSTTLDPTDRSTRALIGDGAGAVVVRRGAPDEPGALLDFDLGSDGSKVDLLLVPAVTPTQRAEGRADNYFQMRGKPVFSNAVLRMTESVTRLLAEVGWEAGKVDHLVPHQANARILTEVANRLGIEPERTVVNIDQVGNTVAASIPLAMAHGVQQRRIRPGDRVVLTGFGAGLTWGTAALEWPNLTDVSI</sequence>
<evidence type="ECO:0000256" key="5">
    <source>
        <dbReference type="ARBA" id="ARBA00022832"/>
    </source>
</evidence>
<dbReference type="PANTHER" id="PTHR34069">
    <property type="entry name" value="3-OXOACYL-[ACYL-CARRIER-PROTEIN] SYNTHASE 3"/>
    <property type="match status" value="1"/>
</dbReference>
<evidence type="ECO:0000256" key="6">
    <source>
        <dbReference type="ARBA" id="ARBA00023098"/>
    </source>
</evidence>
<dbReference type="SUPFAM" id="SSF53901">
    <property type="entry name" value="Thiolase-like"/>
    <property type="match status" value="1"/>
</dbReference>
<keyword evidence="5 9" id="KW-0276">Fatty acid metabolism</keyword>
<keyword evidence="7 9" id="KW-0275">Fatty acid biosynthesis</keyword>
<comment type="function">
    <text evidence="9">Catalyzes the condensation reaction of fatty acid synthesis by the addition to an acyl acceptor of two carbons from malonyl-ACP. Catalyzes the first condensation reaction which initiates fatty acid synthesis and may therefore play a role in governing the total rate of fatty acid production. Possesses both acetoacetyl-ACP synthase and acetyl transacylase activities. Its substrate specificity determines the biosynthesis of branched-chain and/or straight-chain of fatty acids.</text>
</comment>
<evidence type="ECO:0000313" key="13">
    <source>
        <dbReference type="Proteomes" id="UP001500908"/>
    </source>
</evidence>
<dbReference type="EC" id="2.3.1.180" evidence="9"/>
<accession>A0ABP7FE36</accession>
<proteinExistence type="inferred from homology"/>
<evidence type="ECO:0000256" key="7">
    <source>
        <dbReference type="ARBA" id="ARBA00023160"/>
    </source>
</evidence>
<dbReference type="CDD" id="cd00830">
    <property type="entry name" value="KAS_III"/>
    <property type="match status" value="1"/>
</dbReference>
<dbReference type="Pfam" id="PF08545">
    <property type="entry name" value="ACP_syn_III"/>
    <property type="match status" value="1"/>
</dbReference>
<comment type="catalytic activity">
    <reaction evidence="9">
        <text>malonyl-[ACP] + acetyl-CoA + H(+) = 3-oxobutanoyl-[ACP] + CO2 + CoA</text>
        <dbReference type="Rhea" id="RHEA:12080"/>
        <dbReference type="Rhea" id="RHEA-COMP:9623"/>
        <dbReference type="Rhea" id="RHEA-COMP:9625"/>
        <dbReference type="ChEBI" id="CHEBI:15378"/>
        <dbReference type="ChEBI" id="CHEBI:16526"/>
        <dbReference type="ChEBI" id="CHEBI:57287"/>
        <dbReference type="ChEBI" id="CHEBI:57288"/>
        <dbReference type="ChEBI" id="CHEBI:78449"/>
        <dbReference type="ChEBI" id="CHEBI:78450"/>
        <dbReference type="EC" id="2.3.1.180"/>
    </reaction>
</comment>
<dbReference type="Pfam" id="PF08541">
    <property type="entry name" value="ACP_syn_III_C"/>
    <property type="match status" value="1"/>
</dbReference>
<organism evidence="12 13">
    <name type="scientific">Salinactinospora qingdaonensis</name>
    <dbReference type="NCBI Taxonomy" id="702744"/>
    <lineage>
        <taxon>Bacteria</taxon>
        <taxon>Bacillati</taxon>
        <taxon>Actinomycetota</taxon>
        <taxon>Actinomycetes</taxon>
        <taxon>Streptosporangiales</taxon>
        <taxon>Nocardiopsidaceae</taxon>
        <taxon>Salinactinospora</taxon>
    </lineage>
</organism>
<dbReference type="EMBL" id="BAABDD010000006">
    <property type="protein sequence ID" value="GAA3737496.1"/>
    <property type="molecule type" value="Genomic_DNA"/>
</dbReference>
<keyword evidence="2 9" id="KW-0963">Cytoplasm</keyword>
<evidence type="ECO:0000256" key="1">
    <source>
        <dbReference type="ARBA" id="ARBA00008642"/>
    </source>
</evidence>
<feature type="active site" evidence="9">
    <location>
        <position position="254"/>
    </location>
</feature>
<comment type="caution">
    <text evidence="12">The sequence shown here is derived from an EMBL/GenBank/DDBJ whole genome shotgun (WGS) entry which is preliminary data.</text>
</comment>
<evidence type="ECO:0000256" key="2">
    <source>
        <dbReference type="ARBA" id="ARBA00022490"/>
    </source>
</evidence>
<name>A0ABP7FE36_9ACTN</name>
<evidence type="ECO:0000256" key="3">
    <source>
        <dbReference type="ARBA" id="ARBA00022516"/>
    </source>
</evidence>
<evidence type="ECO:0000256" key="8">
    <source>
        <dbReference type="ARBA" id="ARBA00023315"/>
    </source>
</evidence>
<dbReference type="NCBIfam" id="NF006829">
    <property type="entry name" value="PRK09352.1"/>
    <property type="match status" value="1"/>
</dbReference>
<dbReference type="Gene3D" id="3.40.47.10">
    <property type="match status" value="1"/>
</dbReference>
<dbReference type="InterPro" id="IPR004655">
    <property type="entry name" value="FabH"/>
</dbReference>
<evidence type="ECO:0000256" key="4">
    <source>
        <dbReference type="ARBA" id="ARBA00022679"/>
    </source>
</evidence>
<feature type="domain" description="Beta-ketoacyl-[acyl-carrier-protein] synthase III C-terminal" evidence="10">
    <location>
        <begin position="238"/>
        <end position="327"/>
    </location>
</feature>
<dbReference type="NCBIfam" id="TIGR00747">
    <property type="entry name" value="fabH"/>
    <property type="match status" value="1"/>
</dbReference>
<feature type="region of interest" description="ACP-binding" evidence="9">
    <location>
        <begin position="255"/>
        <end position="259"/>
    </location>
</feature>
<dbReference type="Proteomes" id="UP001500908">
    <property type="component" value="Unassembled WGS sequence"/>
</dbReference>
<keyword evidence="3 9" id="KW-0444">Lipid biosynthesis</keyword>
<reference evidence="13" key="1">
    <citation type="journal article" date="2019" name="Int. J. Syst. Evol. Microbiol.">
        <title>The Global Catalogue of Microorganisms (GCM) 10K type strain sequencing project: providing services to taxonomists for standard genome sequencing and annotation.</title>
        <authorList>
            <consortium name="The Broad Institute Genomics Platform"/>
            <consortium name="The Broad Institute Genome Sequencing Center for Infectious Disease"/>
            <person name="Wu L."/>
            <person name="Ma J."/>
        </authorList>
    </citation>
    <scope>NUCLEOTIDE SEQUENCE [LARGE SCALE GENOMIC DNA]</scope>
    <source>
        <strain evidence="13">JCM 17137</strain>
    </source>
</reference>
<dbReference type="InterPro" id="IPR013751">
    <property type="entry name" value="ACP_syn_III_N"/>
</dbReference>
<feature type="active site" evidence="9">
    <location>
        <position position="116"/>
    </location>
</feature>
<dbReference type="PANTHER" id="PTHR34069:SF2">
    <property type="entry name" value="BETA-KETOACYL-[ACYL-CARRIER-PROTEIN] SYNTHASE III"/>
    <property type="match status" value="1"/>
</dbReference>
<dbReference type="RefSeq" id="WP_344969244.1">
    <property type="nucleotide sequence ID" value="NZ_BAABDD010000006.1"/>
</dbReference>
<comment type="subcellular location">
    <subcellularLocation>
        <location evidence="9">Cytoplasm</location>
    </subcellularLocation>
</comment>
<feature type="domain" description="Beta-ketoacyl-[acyl-carrier-protein] synthase III N-terminal" evidence="11">
    <location>
        <begin position="110"/>
        <end position="190"/>
    </location>
</feature>
<evidence type="ECO:0000259" key="11">
    <source>
        <dbReference type="Pfam" id="PF08545"/>
    </source>
</evidence>
<keyword evidence="13" id="KW-1185">Reference proteome</keyword>
<keyword evidence="8 9" id="KW-0012">Acyltransferase</keyword>
<dbReference type="InterPro" id="IPR016039">
    <property type="entry name" value="Thiolase-like"/>
</dbReference>
<comment type="similarity">
    <text evidence="1 9">Belongs to the thiolase-like superfamily. FabH family.</text>
</comment>
<evidence type="ECO:0000313" key="12">
    <source>
        <dbReference type="EMBL" id="GAA3737496.1"/>
    </source>
</evidence>
<keyword evidence="6 9" id="KW-0443">Lipid metabolism</keyword>
<evidence type="ECO:0000259" key="10">
    <source>
        <dbReference type="Pfam" id="PF08541"/>
    </source>
</evidence>
<keyword evidence="9" id="KW-0511">Multifunctional enzyme</keyword>